<dbReference type="InterPro" id="IPR035965">
    <property type="entry name" value="PAS-like_dom_sf"/>
</dbReference>
<feature type="domain" description="PAS" evidence="4">
    <location>
        <begin position="193"/>
        <end position="239"/>
    </location>
</feature>
<dbReference type="PROSITE" id="PS00676">
    <property type="entry name" value="SIGMA54_INTERACT_2"/>
    <property type="match status" value="1"/>
</dbReference>
<dbReference type="GO" id="GO:0005524">
    <property type="term" value="F:ATP binding"/>
    <property type="evidence" value="ECO:0007669"/>
    <property type="project" value="UniProtKB-KW"/>
</dbReference>
<dbReference type="InterPro" id="IPR002078">
    <property type="entry name" value="Sigma_54_int"/>
</dbReference>
<dbReference type="SUPFAM" id="SSF159800">
    <property type="entry name" value="PrpR receptor domain-like"/>
    <property type="match status" value="1"/>
</dbReference>
<dbReference type="Gene3D" id="3.40.50.300">
    <property type="entry name" value="P-loop containing nucleotide triphosphate hydrolases"/>
    <property type="match status" value="1"/>
</dbReference>
<keyword evidence="6" id="KW-1185">Reference proteome</keyword>
<dbReference type="InterPro" id="IPR058031">
    <property type="entry name" value="AAA_lid_NorR"/>
</dbReference>
<name>A0A919VGB3_9CLOT</name>
<dbReference type="InterPro" id="IPR025943">
    <property type="entry name" value="Sigma_54_int_dom_ATP-bd_2"/>
</dbReference>
<dbReference type="InterPro" id="IPR013767">
    <property type="entry name" value="PAS_fold"/>
</dbReference>
<dbReference type="InterPro" id="IPR009057">
    <property type="entry name" value="Homeodomain-like_sf"/>
</dbReference>
<dbReference type="SUPFAM" id="SSF46689">
    <property type="entry name" value="Homeodomain-like"/>
    <property type="match status" value="1"/>
</dbReference>
<dbReference type="Proteomes" id="UP000679179">
    <property type="component" value="Unassembled WGS sequence"/>
</dbReference>
<dbReference type="CDD" id="cd00009">
    <property type="entry name" value="AAA"/>
    <property type="match status" value="1"/>
</dbReference>
<proteinExistence type="predicted"/>
<dbReference type="Gene3D" id="1.10.10.60">
    <property type="entry name" value="Homeodomain-like"/>
    <property type="match status" value="1"/>
</dbReference>
<protein>
    <submittedName>
        <fullName evidence="5">Sigma-54-dependent Fis family transcriptional regulator</fullName>
    </submittedName>
</protein>
<sequence length="632" mass="71286">MKEILLVAPYERLAKLGKSLKKTIGIPFSIVKGNLDESLDKVNEGIKKGAKIILTRGGTAGYLRERLQVPIVEIPVTSFDILKAIDSVTSKGYKKIAIITTSNIIFKTDYLNKIMDIILLFESCKKVSEIQGKVKYLIEHHGIEAIIGDVIATNEAIKNGIYGELLESGQESIIAGLNEAKMVLEISTKERARVKEIEAILNMISEGVLTIDKENKVTVYNASAERIFGSGKEMVLGNNINECLPSSTLGEMLKKNKEEKDVLLEINDKKIVTNRIPIIIDDKVQGAVAIFEEISNIQNMELSIRKKLSEKGFVARHTFSDIIGKSNEMTTLKNQAIKYAKSEGTILIYGETGTGKELFAQSIHNESRRGKLPFVSVNCAALSENLLESELFGYEEGAFTGAIKGGKKGLFELAHGGTLFLDEVGEISLRFQSKLLRVLQEKEVRRIGGDKVIPINVRILCATNRNLQVEVEKGNFREDLYYRLSTLELSLTPLRFRKEDIIPMAISFLKEICDSEGKCLKWDSADIFSSLLNYDWKGNARELRNFIERLVVTSDNYKLDENFIIETLHCKRKAQTFKNEIKINMTNNLKEMESEILKTLINQYNGNKDRLCKDYNISKTTLWRKLNFKNEK</sequence>
<dbReference type="PANTHER" id="PTHR32071">
    <property type="entry name" value="TRANSCRIPTIONAL REGULATORY PROTEIN"/>
    <property type="match status" value="1"/>
</dbReference>
<dbReference type="SMART" id="SM00382">
    <property type="entry name" value="AAA"/>
    <property type="match status" value="1"/>
</dbReference>
<dbReference type="InterPro" id="IPR025662">
    <property type="entry name" value="Sigma_54_int_dom_ATP-bd_1"/>
</dbReference>
<gene>
    <name evidence="5" type="ORF">CPJCM30710_11070</name>
</gene>
<evidence type="ECO:0000259" key="4">
    <source>
        <dbReference type="PROSITE" id="PS50112"/>
    </source>
</evidence>
<dbReference type="InterPro" id="IPR027417">
    <property type="entry name" value="P-loop_NTPase"/>
</dbReference>
<dbReference type="InterPro" id="IPR010524">
    <property type="entry name" value="Sig_transdc_resp-reg_PrpR_N"/>
</dbReference>
<keyword evidence="2" id="KW-0067">ATP-binding</keyword>
<dbReference type="Gene3D" id="3.40.50.10660">
    <property type="entry name" value="PrpR receptor domain-like"/>
    <property type="match status" value="1"/>
</dbReference>
<dbReference type="EMBL" id="BOPZ01000006">
    <property type="protein sequence ID" value="GIM28441.1"/>
    <property type="molecule type" value="Genomic_DNA"/>
</dbReference>
<feature type="domain" description="Sigma-54 factor interaction" evidence="3">
    <location>
        <begin position="322"/>
        <end position="552"/>
    </location>
</feature>
<dbReference type="Pfam" id="PF00158">
    <property type="entry name" value="Sigma54_activat"/>
    <property type="match status" value="1"/>
</dbReference>
<dbReference type="Gene3D" id="3.40.50.2300">
    <property type="match status" value="1"/>
</dbReference>
<organism evidence="5 6">
    <name type="scientific">Clostridium polyendosporum</name>
    <dbReference type="NCBI Taxonomy" id="69208"/>
    <lineage>
        <taxon>Bacteria</taxon>
        <taxon>Bacillati</taxon>
        <taxon>Bacillota</taxon>
        <taxon>Clostridia</taxon>
        <taxon>Eubacteriales</taxon>
        <taxon>Clostridiaceae</taxon>
        <taxon>Clostridium</taxon>
    </lineage>
</organism>
<dbReference type="GO" id="GO:0006355">
    <property type="term" value="P:regulation of DNA-templated transcription"/>
    <property type="evidence" value="ECO:0007669"/>
    <property type="project" value="InterPro"/>
</dbReference>
<dbReference type="SUPFAM" id="SSF52540">
    <property type="entry name" value="P-loop containing nucleoside triphosphate hydrolases"/>
    <property type="match status" value="1"/>
</dbReference>
<dbReference type="GO" id="GO:0000156">
    <property type="term" value="F:phosphorelay response regulator activity"/>
    <property type="evidence" value="ECO:0007669"/>
    <property type="project" value="InterPro"/>
</dbReference>
<dbReference type="AlphaFoldDB" id="A0A919VGB3"/>
<dbReference type="PANTHER" id="PTHR32071:SF81">
    <property type="entry name" value="PROPIONATE CATABOLISM OPERON REGULATORY PROTEIN"/>
    <property type="match status" value="1"/>
</dbReference>
<dbReference type="FunFam" id="3.40.50.300:FF:000006">
    <property type="entry name" value="DNA-binding transcriptional regulator NtrC"/>
    <property type="match status" value="1"/>
</dbReference>
<dbReference type="PROSITE" id="PS00675">
    <property type="entry name" value="SIGMA54_INTERACT_1"/>
    <property type="match status" value="1"/>
</dbReference>
<comment type="caution">
    <text evidence="5">The sequence shown here is derived from an EMBL/GenBank/DDBJ whole genome shotgun (WGS) entry which is preliminary data.</text>
</comment>
<evidence type="ECO:0000259" key="3">
    <source>
        <dbReference type="PROSITE" id="PS50045"/>
    </source>
</evidence>
<keyword evidence="1" id="KW-0547">Nucleotide-binding</keyword>
<dbReference type="Gene3D" id="3.30.450.20">
    <property type="entry name" value="PAS domain"/>
    <property type="match status" value="1"/>
</dbReference>
<dbReference type="RefSeq" id="WP_212903168.1">
    <property type="nucleotide sequence ID" value="NZ_BOPZ01000006.1"/>
</dbReference>
<dbReference type="SMART" id="SM00091">
    <property type="entry name" value="PAS"/>
    <property type="match status" value="1"/>
</dbReference>
<dbReference type="Gene3D" id="1.10.8.60">
    <property type="match status" value="1"/>
</dbReference>
<dbReference type="SUPFAM" id="SSF55785">
    <property type="entry name" value="PYP-like sensor domain (PAS domain)"/>
    <property type="match status" value="1"/>
</dbReference>
<dbReference type="CDD" id="cd00130">
    <property type="entry name" value="PAS"/>
    <property type="match status" value="1"/>
</dbReference>
<dbReference type="Pfam" id="PF06506">
    <property type="entry name" value="PrpR_N"/>
    <property type="match status" value="1"/>
</dbReference>
<dbReference type="PROSITE" id="PS50045">
    <property type="entry name" value="SIGMA54_INTERACT_4"/>
    <property type="match status" value="1"/>
</dbReference>
<evidence type="ECO:0000313" key="6">
    <source>
        <dbReference type="Proteomes" id="UP000679179"/>
    </source>
</evidence>
<dbReference type="PROSITE" id="PS50112">
    <property type="entry name" value="PAS"/>
    <property type="match status" value="1"/>
</dbReference>
<dbReference type="GO" id="GO:0003677">
    <property type="term" value="F:DNA binding"/>
    <property type="evidence" value="ECO:0007669"/>
    <property type="project" value="InterPro"/>
</dbReference>
<evidence type="ECO:0000256" key="1">
    <source>
        <dbReference type="ARBA" id="ARBA00022741"/>
    </source>
</evidence>
<dbReference type="Pfam" id="PF25601">
    <property type="entry name" value="AAA_lid_14"/>
    <property type="match status" value="1"/>
</dbReference>
<dbReference type="InterPro" id="IPR000014">
    <property type="entry name" value="PAS"/>
</dbReference>
<dbReference type="InterPro" id="IPR003593">
    <property type="entry name" value="AAA+_ATPase"/>
</dbReference>
<reference evidence="5" key="1">
    <citation type="submission" date="2021-03" db="EMBL/GenBank/DDBJ databases">
        <title>Taxonomic study of Clostridium polyendosporum from meadow-gley soil under rice.</title>
        <authorList>
            <person name="Kobayashi H."/>
            <person name="Tanizawa Y."/>
            <person name="Yagura M."/>
        </authorList>
    </citation>
    <scope>NUCLEOTIDE SEQUENCE</scope>
    <source>
        <strain evidence="5">JCM 30710</strain>
    </source>
</reference>
<evidence type="ECO:0000256" key="2">
    <source>
        <dbReference type="ARBA" id="ARBA00022840"/>
    </source>
</evidence>
<evidence type="ECO:0000313" key="5">
    <source>
        <dbReference type="EMBL" id="GIM28441.1"/>
    </source>
</evidence>
<accession>A0A919VGB3</accession>
<dbReference type="Pfam" id="PF00989">
    <property type="entry name" value="PAS"/>
    <property type="match status" value="1"/>
</dbReference>